<dbReference type="EMBL" id="CP012752">
    <property type="protein sequence ID" value="ALG06244.1"/>
    <property type="molecule type" value="Genomic_DNA"/>
</dbReference>
<name>A0A0N9HW83_9PSEU</name>
<accession>A0A0N9HW83</accession>
<keyword evidence="2" id="KW-1185">Reference proteome</keyword>
<dbReference type="Proteomes" id="UP000063699">
    <property type="component" value="Chromosome"/>
</dbReference>
<dbReference type="AlphaFoldDB" id="A0A0N9HW83"/>
<evidence type="ECO:0000313" key="1">
    <source>
        <dbReference type="EMBL" id="ALG06244.1"/>
    </source>
</evidence>
<dbReference type="KEGG" id="kphy:AOZ06_04250"/>
<evidence type="ECO:0000313" key="2">
    <source>
        <dbReference type="Proteomes" id="UP000063699"/>
    </source>
</evidence>
<reference evidence="1 2" key="1">
    <citation type="submission" date="2015-07" db="EMBL/GenBank/DDBJ databases">
        <title>Genome sequencing of Kibdelosporangium phytohabitans.</title>
        <authorList>
            <person name="Qin S."/>
            <person name="Xing K."/>
        </authorList>
    </citation>
    <scope>NUCLEOTIDE SEQUENCE [LARGE SCALE GENOMIC DNA]</scope>
    <source>
        <strain evidence="1 2">KLBMP1111</strain>
    </source>
</reference>
<organism evidence="1 2">
    <name type="scientific">Kibdelosporangium phytohabitans</name>
    <dbReference type="NCBI Taxonomy" id="860235"/>
    <lineage>
        <taxon>Bacteria</taxon>
        <taxon>Bacillati</taxon>
        <taxon>Actinomycetota</taxon>
        <taxon>Actinomycetes</taxon>
        <taxon>Pseudonocardiales</taxon>
        <taxon>Pseudonocardiaceae</taxon>
        <taxon>Kibdelosporangium</taxon>
    </lineage>
</organism>
<gene>
    <name evidence="1" type="ORF">AOZ06_04250</name>
</gene>
<proteinExistence type="predicted"/>
<sequence length="112" mass="12010">MGESTPFFEVASFVDRARDAGATEETPVRAVPLEQDDSIIDHLVIELDSSARPAAPTVGVSVTVLRQLRDLLGEIHASDGDVRTLSSAIADAHRTVVKLVDGESIGQEIDWT</sequence>
<protein>
    <submittedName>
        <fullName evidence="1">Uncharacterized protein</fullName>
    </submittedName>
</protein>